<evidence type="ECO:0000256" key="1">
    <source>
        <dbReference type="ARBA" id="ARBA00011073"/>
    </source>
</evidence>
<dbReference type="InterPro" id="IPR045051">
    <property type="entry name" value="SBT"/>
</dbReference>
<name>A0A9W3DBA9_RAPSA</name>
<reference evidence="6" key="2">
    <citation type="submission" date="2025-08" db="UniProtKB">
        <authorList>
            <consortium name="RefSeq"/>
        </authorList>
    </citation>
    <scope>IDENTIFICATION</scope>
    <source>
        <tissue evidence="6">Leaf</tissue>
    </source>
</reference>
<reference evidence="5" key="1">
    <citation type="journal article" date="2019" name="Database">
        <title>The radish genome database (RadishGD): an integrated information resource for radish genomics.</title>
        <authorList>
            <person name="Yu H.J."/>
            <person name="Baek S."/>
            <person name="Lee Y.J."/>
            <person name="Cho A."/>
            <person name="Mun J.H."/>
        </authorList>
    </citation>
    <scope>NUCLEOTIDE SEQUENCE [LARGE SCALE GENOMIC DNA]</scope>
    <source>
        <strain evidence="5">cv. WK10039</strain>
    </source>
</reference>
<evidence type="ECO:0000256" key="2">
    <source>
        <dbReference type="ARBA" id="ARBA00022729"/>
    </source>
</evidence>
<accession>A0A9W3DBA9</accession>
<comment type="similarity">
    <text evidence="1">Belongs to the peptidase S8 family.</text>
</comment>
<dbReference type="InterPro" id="IPR036852">
    <property type="entry name" value="Peptidase_S8/S53_dom_sf"/>
</dbReference>
<dbReference type="RefSeq" id="XP_056861130.1">
    <property type="nucleotide sequence ID" value="XM_057005150.1"/>
</dbReference>
<evidence type="ECO:0000313" key="5">
    <source>
        <dbReference type="Proteomes" id="UP000504610"/>
    </source>
</evidence>
<gene>
    <name evidence="6" type="primary">LOC130509320</name>
</gene>
<proteinExistence type="inferred from homology"/>
<dbReference type="InterPro" id="IPR041469">
    <property type="entry name" value="Subtilisin-like_FN3"/>
</dbReference>
<dbReference type="Proteomes" id="UP000504610">
    <property type="component" value="Chromosome 3"/>
</dbReference>
<feature type="chain" id="PRO_5040950938" evidence="3">
    <location>
        <begin position="23"/>
        <end position="198"/>
    </location>
</feature>
<evidence type="ECO:0000259" key="4">
    <source>
        <dbReference type="Pfam" id="PF17766"/>
    </source>
</evidence>
<dbReference type="PANTHER" id="PTHR10795">
    <property type="entry name" value="PROPROTEIN CONVERTASE SUBTILISIN/KEXIN"/>
    <property type="match status" value="1"/>
</dbReference>
<dbReference type="GO" id="GO:0004252">
    <property type="term" value="F:serine-type endopeptidase activity"/>
    <property type="evidence" value="ECO:0007669"/>
    <property type="project" value="InterPro"/>
</dbReference>
<dbReference type="GeneID" id="130509320"/>
<dbReference type="GO" id="GO:0006508">
    <property type="term" value="P:proteolysis"/>
    <property type="evidence" value="ECO:0007669"/>
    <property type="project" value="InterPro"/>
</dbReference>
<dbReference type="Pfam" id="PF17766">
    <property type="entry name" value="fn3_6"/>
    <property type="match status" value="1"/>
</dbReference>
<protein>
    <submittedName>
        <fullName evidence="6">Subtilisin-like protease SBT4.11</fullName>
    </submittedName>
</protein>
<evidence type="ECO:0000256" key="3">
    <source>
        <dbReference type="SAM" id="SignalP"/>
    </source>
</evidence>
<feature type="signal peptide" evidence="3">
    <location>
        <begin position="1"/>
        <end position="22"/>
    </location>
</feature>
<dbReference type="AlphaFoldDB" id="A0A9W3DBA9"/>
<feature type="domain" description="Subtilisin-like protease fibronectin type-III" evidence="4">
    <location>
        <begin position="87"/>
        <end position="188"/>
    </location>
</feature>
<dbReference type="Gene3D" id="2.60.40.2310">
    <property type="match status" value="1"/>
</dbReference>
<sequence length="198" mass="21345">MLCSYLVLLINLAAWSMNASQADYASTEFAYGSGHVDPIAATNPGLVYDITKADYMAFLCGMNYNATTVRLISGEAVTCSEKILPRDLNYPSMSAKLSGSDISFTVTFNRTVTNVGGSNSTYKSKVVLTHGAKLNVVVSPRVLYMKSVNEKQFFTVTVSGRGLDPNMPSSASLIWSDGTHSVRSPIVIYAGIFRSLSP</sequence>
<dbReference type="KEGG" id="rsz:130509320"/>
<dbReference type="OrthoDB" id="1041041at2759"/>
<organism evidence="5 6">
    <name type="scientific">Raphanus sativus</name>
    <name type="common">Radish</name>
    <name type="synonym">Raphanus raphanistrum var. sativus</name>
    <dbReference type="NCBI Taxonomy" id="3726"/>
    <lineage>
        <taxon>Eukaryota</taxon>
        <taxon>Viridiplantae</taxon>
        <taxon>Streptophyta</taxon>
        <taxon>Embryophyta</taxon>
        <taxon>Tracheophyta</taxon>
        <taxon>Spermatophyta</taxon>
        <taxon>Magnoliopsida</taxon>
        <taxon>eudicotyledons</taxon>
        <taxon>Gunneridae</taxon>
        <taxon>Pentapetalae</taxon>
        <taxon>rosids</taxon>
        <taxon>malvids</taxon>
        <taxon>Brassicales</taxon>
        <taxon>Brassicaceae</taxon>
        <taxon>Brassiceae</taxon>
        <taxon>Raphanus</taxon>
    </lineage>
</organism>
<keyword evidence="5" id="KW-1185">Reference proteome</keyword>
<evidence type="ECO:0000313" key="6">
    <source>
        <dbReference type="RefSeq" id="XP_056861130.1"/>
    </source>
</evidence>
<dbReference type="Gene3D" id="3.40.50.200">
    <property type="entry name" value="Peptidase S8/S53 domain"/>
    <property type="match status" value="1"/>
</dbReference>
<keyword evidence="2 3" id="KW-0732">Signal</keyword>